<organism evidence="2 3">
    <name type="scientific">Cyclobacterium jeungdonense</name>
    <dbReference type="NCBI Taxonomy" id="708087"/>
    <lineage>
        <taxon>Bacteria</taxon>
        <taxon>Pseudomonadati</taxon>
        <taxon>Bacteroidota</taxon>
        <taxon>Cytophagia</taxon>
        <taxon>Cytophagales</taxon>
        <taxon>Cyclobacteriaceae</taxon>
        <taxon>Cyclobacterium</taxon>
    </lineage>
</organism>
<accession>A0ABT8CF93</accession>
<feature type="signal peptide" evidence="1">
    <location>
        <begin position="1"/>
        <end position="19"/>
    </location>
</feature>
<dbReference type="RefSeq" id="WP_163383061.1">
    <property type="nucleotide sequence ID" value="NZ_JAUFQS010000047.1"/>
</dbReference>
<dbReference type="Proteomes" id="UP001236663">
    <property type="component" value="Unassembled WGS sequence"/>
</dbReference>
<evidence type="ECO:0000313" key="2">
    <source>
        <dbReference type="EMBL" id="MDN3690453.1"/>
    </source>
</evidence>
<dbReference type="SUPFAM" id="SSF56935">
    <property type="entry name" value="Porins"/>
    <property type="match status" value="1"/>
</dbReference>
<feature type="chain" id="PRO_5046392672" description="Phosphate-selective porin O and P" evidence="1">
    <location>
        <begin position="20"/>
        <end position="446"/>
    </location>
</feature>
<comment type="caution">
    <text evidence="2">The sequence shown here is derived from an EMBL/GenBank/DDBJ whole genome shotgun (WGS) entry which is preliminary data.</text>
</comment>
<sequence length="446" mass="51189">MRYLLFLVLLFGNTLNAEAKEDSLKKKEHSRVLRVLNIGQDYGTNKSSLELPASSRTEFLNRDTTWLKVGGAFRLNNIYTHYEGKTFPLGTFLRNEWTWDTWRINVDAYSEGIKFSFEYRFYPTFNTHFLKYGWLGYRFNEKTNLKLGVTQVPFGLLTYASHSWWFQLPYYLGLEDDYQMGFHLSHETDDWRLDGAYFLLAEPRGTNEATFGAFSTARYSYDVVPIPGNSNIERHQVNLRAVRNWSGHELGLSLQRHELYNLQTGHKGSNLAASVHHEANWRNWNLKTEAIYYSYNDVRNDDGEVLDVVQMGAYGFGTYDVANSAALYVIGLAYDIPLDWGPVSHIQLYNDYTLMEKFTSKPGGSAFAYRKSQQNVFGALVTAGQVYAYFDVAMGYNHPWLTNTFGGNALGTGRGVDYQQPISDLNPTAIDPGWNTRLNINIGYYF</sequence>
<keyword evidence="3" id="KW-1185">Reference proteome</keyword>
<evidence type="ECO:0008006" key="4">
    <source>
        <dbReference type="Google" id="ProtNLM"/>
    </source>
</evidence>
<evidence type="ECO:0000313" key="3">
    <source>
        <dbReference type="Proteomes" id="UP001236663"/>
    </source>
</evidence>
<reference evidence="3" key="1">
    <citation type="journal article" date="2019" name="Int. J. Syst. Evol. Microbiol.">
        <title>The Global Catalogue of Microorganisms (GCM) 10K type strain sequencing project: providing services to taxonomists for standard genome sequencing and annotation.</title>
        <authorList>
            <consortium name="The Broad Institute Genomics Platform"/>
            <consortium name="The Broad Institute Genome Sequencing Center for Infectious Disease"/>
            <person name="Wu L."/>
            <person name="Ma J."/>
        </authorList>
    </citation>
    <scope>NUCLEOTIDE SEQUENCE [LARGE SCALE GENOMIC DNA]</scope>
    <source>
        <strain evidence="3">CECT 7706</strain>
    </source>
</reference>
<proteinExistence type="predicted"/>
<evidence type="ECO:0000256" key="1">
    <source>
        <dbReference type="SAM" id="SignalP"/>
    </source>
</evidence>
<gene>
    <name evidence="2" type="ORF">QWZ15_21715</name>
</gene>
<name>A0ABT8CF93_9BACT</name>
<dbReference type="EMBL" id="JAUFQS010000047">
    <property type="protein sequence ID" value="MDN3690453.1"/>
    <property type="molecule type" value="Genomic_DNA"/>
</dbReference>
<protein>
    <recommendedName>
        <fullName evidence="4">Phosphate-selective porin O and P</fullName>
    </recommendedName>
</protein>
<keyword evidence="1" id="KW-0732">Signal</keyword>